<organism evidence="2 3">
    <name type="scientific">Pyronema omphalodes (strain CBS 100304)</name>
    <name type="common">Pyronema confluens</name>
    <dbReference type="NCBI Taxonomy" id="1076935"/>
    <lineage>
        <taxon>Eukaryota</taxon>
        <taxon>Fungi</taxon>
        <taxon>Dikarya</taxon>
        <taxon>Ascomycota</taxon>
        <taxon>Pezizomycotina</taxon>
        <taxon>Pezizomycetes</taxon>
        <taxon>Pezizales</taxon>
        <taxon>Pyronemataceae</taxon>
        <taxon>Pyronema</taxon>
    </lineage>
</organism>
<name>U4LCD2_PYROM</name>
<proteinExistence type="predicted"/>
<dbReference type="Proteomes" id="UP000018144">
    <property type="component" value="Unassembled WGS sequence"/>
</dbReference>
<feature type="compositionally biased region" description="Polar residues" evidence="1">
    <location>
        <begin position="73"/>
        <end position="82"/>
    </location>
</feature>
<dbReference type="AlphaFoldDB" id="U4LCD2"/>
<feature type="region of interest" description="Disordered" evidence="1">
    <location>
        <begin position="63"/>
        <end position="111"/>
    </location>
</feature>
<sequence length="144" mass="16031">MERQSWSTRVRVAWWAVRGQQTVLVGVLKCGVDWDARAACRVCDCNMHQKTQMAASAMYATTQKRGTTRRTPIHSTKPTASKSQKHIIKSVKKAAPNQANEANDRNNRNNKLAKSIKVKNSDKNKGIKPIVAQSHNKITPVPGI</sequence>
<keyword evidence="3" id="KW-1185">Reference proteome</keyword>
<reference evidence="2 3" key="1">
    <citation type="journal article" date="2013" name="PLoS Genet.">
        <title>The genome and development-dependent transcriptomes of Pyronema confluens: a window into fungal evolution.</title>
        <authorList>
            <person name="Traeger S."/>
            <person name="Altegoer F."/>
            <person name="Freitag M."/>
            <person name="Gabaldon T."/>
            <person name="Kempken F."/>
            <person name="Kumar A."/>
            <person name="Marcet-Houben M."/>
            <person name="Poggeler S."/>
            <person name="Stajich J.E."/>
            <person name="Nowrousian M."/>
        </authorList>
    </citation>
    <scope>NUCLEOTIDE SEQUENCE [LARGE SCALE GENOMIC DNA]</scope>
    <source>
        <strain evidence="3">CBS 100304</strain>
        <tissue evidence="2">Vegetative mycelium</tissue>
    </source>
</reference>
<feature type="compositionally biased region" description="Basic residues" evidence="1">
    <location>
        <begin position="83"/>
        <end position="92"/>
    </location>
</feature>
<accession>U4LCD2</accession>
<evidence type="ECO:0000256" key="1">
    <source>
        <dbReference type="SAM" id="MobiDB-lite"/>
    </source>
</evidence>
<evidence type="ECO:0000313" key="3">
    <source>
        <dbReference type="Proteomes" id="UP000018144"/>
    </source>
</evidence>
<dbReference type="EMBL" id="HF935279">
    <property type="protein sequence ID" value="CCX29523.1"/>
    <property type="molecule type" value="Genomic_DNA"/>
</dbReference>
<evidence type="ECO:0000313" key="2">
    <source>
        <dbReference type="EMBL" id="CCX29523.1"/>
    </source>
</evidence>
<protein>
    <submittedName>
        <fullName evidence="2">Uncharacterized protein</fullName>
    </submittedName>
</protein>
<gene>
    <name evidence="2" type="ORF">PCON_05594</name>
</gene>